<dbReference type="EMBL" id="FPAA01000009">
    <property type="protein sequence ID" value="SFS86079.1"/>
    <property type="molecule type" value="Genomic_DNA"/>
</dbReference>
<evidence type="ECO:0000313" key="1">
    <source>
        <dbReference type="EMBL" id="SFS86079.1"/>
    </source>
</evidence>
<reference evidence="2" key="1">
    <citation type="submission" date="2016-10" db="EMBL/GenBank/DDBJ databases">
        <authorList>
            <person name="Varghese N."/>
            <person name="Submissions S."/>
        </authorList>
    </citation>
    <scope>NUCLEOTIDE SEQUENCE [LARGE SCALE GENOMIC DNA]</scope>
    <source>
        <strain evidence="2">DSM 45789</strain>
    </source>
</reference>
<name>A0A1I6TA50_9BACL</name>
<protein>
    <submittedName>
        <fullName evidence="1">Uncharacterized protein</fullName>
    </submittedName>
</protein>
<dbReference type="OrthoDB" id="2989349at2"/>
<evidence type="ECO:0000313" key="2">
    <source>
        <dbReference type="Proteomes" id="UP000198660"/>
    </source>
</evidence>
<gene>
    <name evidence="1" type="ORF">SAMN05444972_109120</name>
</gene>
<proteinExistence type="predicted"/>
<dbReference type="Proteomes" id="UP000198660">
    <property type="component" value="Unassembled WGS sequence"/>
</dbReference>
<organism evidence="1 2">
    <name type="scientific">Marininema halotolerans</name>
    <dbReference type="NCBI Taxonomy" id="1155944"/>
    <lineage>
        <taxon>Bacteria</taxon>
        <taxon>Bacillati</taxon>
        <taxon>Bacillota</taxon>
        <taxon>Bacilli</taxon>
        <taxon>Bacillales</taxon>
        <taxon>Thermoactinomycetaceae</taxon>
        <taxon>Marininema</taxon>
    </lineage>
</organism>
<dbReference type="AlphaFoldDB" id="A0A1I6TA50"/>
<sequence length="102" mass="12062">MDERLFRFLEDNYPEDDDASRVWMYITLLVEYEGYKIQNLVREYHKFIENKHGGTQGVEIIGDWSGTMEAGTGMNKAKCNEALLLSHWKKVMDEYIEKYGEE</sequence>
<accession>A0A1I6TA50</accession>
<keyword evidence="2" id="KW-1185">Reference proteome</keyword>
<dbReference type="RefSeq" id="WP_091837908.1">
    <property type="nucleotide sequence ID" value="NZ_FPAA01000009.1"/>
</dbReference>